<name>A0A076N680_AMYME</name>
<gene>
    <name evidence="1" type="ORF">AMETH_6253</name>
    <name evidence="2" type="ORF">AMETH_6312</name>
</gene>
<evidence type="ECO:0000313" key="3">
    <source>
        <dbReference type="Proteomes" id="UP000062973"/>
    </source>
</evidence>
<sequence length="75" mass="7938">MSTVTTAAALILARLRPGVAGETRREVHLFPQDSCTALCGATFPTSDLERLDGFHGMPCVRCLARAPGGRGLAIR</sequence>
<dbReference type="PATRIC" id="fig|1068978.7.peg.6718"/>
<organism evidence="1 3">
    <name type="scientific">Amycolatopsis methanolica 239</name>
    <dbReference type="NCBI Taxonomy" id="1068978"/>
    <lineage>
        <taxon>Bacteria</taxon>
        <taxon>Bacillati</taxon>
        <taxon>Actinomycetota</taxon>
        <taxon>Actinomycetes</taxon>
        <taxon>Pseudonocardiales</taxon>
        <taxon>Pseudonocardiaceae</taxon>
        <taxon>Amycolatopsis</taxon>
        <taxon>Amycolatopsis methanolica group</taxon>
    </lineage>
</organism>
<evidence type="ECO:0000313" key="2">
    <source>
        <dbReference type="EMBL" id="AIJ26404.1"/>
    </source>
</evidence>
<proteinExistence type="predicted"/>
<dbReference type="Proteomes" id="UP000062973">
    <property type="component" value="Chromosome"/>
</dbReference>
<accession>A0A076N680</accession>
<dbReference type="EMBL" id="CP009110">
    <property type="protein sequence ID" value="AIJ26345.1"/>
    <property type="molecule type" value="Genomic_DNA"/>
</dbReference>
<dbReference type="HOGENOM" id="CLU_187381_0_0_11"/>
<dbReference type="KEGG" id="amq:AMETH_6312"/>
<dbReference type="AlphaFoldDB" id="A0A076N680"/>
<dbReference type="KEGG" id="amq:AMETH_6253"/>
<dbReference type="EMBL" id="CP009110">
    <property type="protein sequence ID" value="AIJ26404.1"/>
    <property type="molecule type" value="Genomic_DNA"/>
</dbReference>
<reference evidence="1 3" key="1">
    <citation type="submission" date="2014-07" db="EMBL/GenBank/DDBJ databases">
        <title>Whole Genome Sequence of the Amycolatopsis methanolica 239.</title>
        <authorList>
            <person name="Tang B."/>
        </authorList>
    </citation>
    <scope>NUCLEOTIDE SEQUENCE [LARGE SCALE GENOMIC DNA]</scope>
    <source>
        <strain evidence="1 3">239</strain>
    </source>
</reference>
<evidence type="ECO:0000313" key="1">
    <source>
        <dbReference type="EMBL" id="AIJ26345.1"/>
    </source>
</evidence>
<keyword evidence="3" id="KW-1185">Reference proteome</keyword>
<protein>
    <submittedName>
        <fullName evidence="1">Uncharacterized protein</fullName>
    </submittedName>
</protein>